<dbReference type="Proteomes" id="UP001592530">
    <property type="component" value="Unassembled WGS sequence"/>
</dbReference>
<feature type="domain" description="CBM-cenC" evidence="2">
    <location>
        <begin position="20"/>
        <end position="130"/>
    </location>
</feature>
<feature type="non-terminal residue" evidence="3">
    <location>
        <position position="1"/>
    </location>
</feature>
<sequence>GSHTATYNLTVTGTTGGSGSLVNGNFETGSLSPWTCQSGGAIVSTPVHGGSHALLVAPSSSQTGECDQTLTLSPNHSYTLSGWVQGNYSYLGVSGGATASTWTSGSGWTKLTVPFTTGASGTVTVYVHGWYAQGNVYADDLSVS</sequence>
<gene>
    <name evidence="3" type="ORF">ACEZDB_31420</name>
</gene>
<evidence type="ECO:0000259" key="2">
    <source>
        <dbReference type="Pfam" id="PF02018"/>
    </source>
</evidence>
<evidence type="ECO:0000313" key="4">
    <source>
        <dbReference type="Proteomes" id="UP001592530"/>
    </source>
</evidence>
<name>A0ABV6XA68_9ACTN</name>
<evidence type="ECO:0000256" key="1">
    <source>
        <dbReference type="ARBA" id="ARBA00022801"/>
    </source>
</evidence>
<dbReference type="InterPro" id="IPR008979">
    <property type="entry name" value="Galactose-bd-like_sf"/>
</dbReference>
<keyword evidence="1" id="KW-0378">Hydrolase</keyword>
<comment type="caution">
    <text evidence="3">The sequence shown here is derived from an EMBL/GenBank/DDBJ whole genome shotgun (WGS) entry which is preliminary data.</text>
</comment>
<protein>
    <submittedName>
        <fullName evidence="3">Carbohydrate binding domain-containing protein</fullName>
    </submittedName>
</protein>
<dbReference type="InterPro" id="IPR003305">
    <property type="entry name" value="CenC_carb-bd"/>
</dbReference>
<dbReference type="Pfam" id="PF02018">
    <property type="entry name" value="CBM_4_9"/>
    <property type="match status" value="1"/>
</dbReference>
<dbReference type="SUPFAM" id="SSF49785">
    <property type="entry name" value="Galactose-binding domain-like"/>
    <property type="match status" value="1"/>
</dbReference>
<dbReference type="EMBL" id="JBHEZY010000017">
    <property type="protein sequence ID" value="MFC1435162.1"/>
    <property type="molecule type" value="Genomic_DNA"/>
</dbReference>
<dbReference type="RefSeq" id="WP_380557936.1">
    <property type="nucleotide sequence ID" value="NZ_JBHEZY010000017.1"/>
</dbReference>
<proteinExistence type="predicted"/>
<dbReference type="Gene3D" id="2.60.120.260">
    <property type="entry name" value="Galactose-binding domain-like"/>
    <property type="match status" value="1"/>
</dbReference>
<evidence type="ECO:0000313" key="3">
    <source>
        <dbReference type="EMBL" id="MFC1435162.1"/>
    </source>
</evidence>
<accession>A0ABV6XA68</accession>
<reference evidence="3 4" key="1">
    <citation type="submission" date="2024-09" db="EMBL/GenBank/DDBJ databases">
        <authorList>
            <person name="Lee S.D."/>
        </authorList>
    </citation>
    <scope>NUCLEOTIDE SEQUENCE [LARGE SCALE GENOMIC DNA]</scope>
    <source>
        <strain evidence="3 4">N1-3</strain>
    </source>
</reference>
<organism evidence="3 4">
    <name type="scientific">Streptacidiphilus alkalitolerans</name>
    <dbReference type="NCBI Taxonomy" id="3342712"/>
    <lineage>
        <taxon>Bacteria</taxon>
        <taxon>Bacillati</taxon>
        <taxon>Actinomycetota</taxon>
        <taxon>Actinomycetes</taxon>
        <taxon>Kitasatosporales</taxon>
        <taxon>Streptomycetaceae</taxon>
        <taxon>Streptacidiphilus</taxon>
    </lineage>
</organism>